<keyword evidence="1" id="KW-0630">Potassium</keyword>
<organism evidence="3 4">
    <name type="scientific">Rathayibacter festucae DSM 15932</name>
    <dbReference type="NCBI Taxonomy" id="1328866"/>
    <lineage>
        <taxon>Bacteria</taxon>
        <taxon>Bacillati</taxon>
        <taxon>Actinomycetota</taxon>
        <taxon>Actinomycetes</taxon>
        <taxon>Micrococcales</taxon>
        <taxon>Microbacteriaceae</taxon>
        <taxon>Rathayibacter</taxon>
    </lineage>
</organism>
<evidence type="ECO:0000256" key="1">
    <source>
        <dbReference type="HAMAP-Rule" id="MF_01966"/>
    </source>
</evidence>
<comment type="catalytic activity">
    <reaction evidence="1">
        <text>(6R)-NADHX = (6S)-NADHX</text>
        <dbReference type="Rhea" id="RHEA:32215"/>
        <dbReference type="ChEBI" id="CHEBI:64074"/>
        <dbReference type="ChEBI" id="CHEBI:64075"/>
        <dbReference type="EC" id="5.1.99.6"/>
    </reaction>
</comment>
<proteinExistence type="inferred from homology"/>
<comment type="caution">
    <text evidence="1">Lacks conserved residue(s) required for the propagation of feature annotation.</text>
</comment>
<evidence type="ECO:0000313" key="4">
    <source>
        <dbReference type="Proteomes" id="UP000285317"/>
    </source>
</evidence>
<keyword evidence="1" id="KW-0479">Metal-binding</keyword>
<evidence type="ECO:0000313" key="3">
    <source>
        <dbReference type="EMBL" id="AZZ52192.1"/>
    </source>
</evidence>
<feature type="binding site" evidence="1">
    <location>
        <begin position="60"/>
        <end position="64"/>
    </location>
    <ligand>
        <name>(6S)-NADPHX</name>
        <dbReference type="ChEBI" id="CHEBI:64076"/>
    </ligand>
</feature>
<name>A0A3Q9UXI9_9MICO</name>
<feature type="binding site" evidence="1">
    <location>
        <position position="164"/>
    </location>
    <ligand>
        <name>(6S)-NADPHX</name>
        <dbReference type="ChEBI" id="CHEBI:64076"/>
    </ligand>
</feature>
<keyword evidence="1" id="KW-0547">Nucleotide-binding</keyword>
<dbReference type="EMBL" id="CP028137">
    <property type="protein sequence ID" value="AZZ52192.1"/>
    <property type="molecule type" value="Genomic_DNA"/>
</dbReference>
<dbReference type="GO" id="GO:0000166">
    <property type="term" value="F:nucleotide binding"/>
    <property type="evidence" value="ECO:0007669"/>
    <property type="project" value="UniProtKB-KW"/>
</dbReference>
<feature type="binding site" evidence="1">
    <location>
        <position position="167"/>
    </location>
    <ligand>
        <name>K(+)</name>
        <dbReference type="ChEBI" id="CHEBI:29103"/>
    </ligand>
</feature>
<dbReference type="SUPFAM" id="SSF64153">
    <property type="entry name" value="YjeF N-terminal domain-like"/>
    <property type="match status" value="1"/>
</dbReference>
<keyword evidence="1" id="KW-0413">Isomerase</keyword>
<gene>
    <name evidence="1" type="primary">nnrE</name>
    <name evidence="3" type="ORF">C1I64_09100</name>
</gene>
<dbReference type="Pfam" id="PF03853">
    <property type="entry name" value="YjeF_N"/>
    <property type="match status" value="1"/>
</dbReference>
<keyword evidence="1" id="KW-0520">NAD</keyword>
<dbReference type="NCBIfam" id="TIGR00197">
    <property type="entry name" value="yjeF_nterm"/>
    <property type="match status" value="1"/>
</dbReference>
<dbReference type="Proteomes" id="UP000285317">
    <property type="component" value="Chromosome"/>
</dbReference>
<sequence>MAEGYSSAQVRAAEAPHLARREPLMQRAADGLARELRAALAARKDRRGAGSVLVLVGPGNNGGDALYAAAEISSSGSDVSLVLTADRAHQRGLAVALDDGCGRVAADDPAALAAAVARADVIVDGILGIGTAEPALRGRPREVVATVIEALGRREDAPVVVAVDLPSGIGPDDGAVPDETVLPADVTVTFGAIKAGLLLEPARSYVGRIRLVDIGLGPDLAGVEPIVRT</sequence>
<dbReference type="KEGG" id="rfs:C1I64_09100"/>
<dbReference type="GO" id="GO:0046872">
    <property type="term" value="F:metal ion binding"/>
    <property type="evidence" value="ECO:0007669"/>
    <property type="project" value="UniProtKB-KW"/>
</dbReference>
<comment type="cofactor">
    <cofactor evidence="1">
        <name>K(+)</name>
        <dbReference type="ChEBI" id="CHEBI:29103"/>
    </cofactor>
    <text evidence="1">Binds 1 potassium ion per subunit.</text>
</comment>
<feature type="binding site" evidence="1">
    <location>
        <position position="124"/>
    </location>
    <ligand>
        <name>K(+)</name>
        <dbReference type="ChEBI" id="CHEBI:29103"/>
    </ligand>
</feature>
<dbReference type="AlphaFoldDB" id="A0A3Q9UXI9"/>
<feature type="domain" description="YjeF N-terminal" evidence="2">
    <location>
        <begin position="5"/>
        <end position="222"/>
    </location>
</feature>
<dbReference type="HAMAP" id="MF_01966">
    <property type="entry name" value="NADHX_epimerase"/>
    <property type="match status" value="1"/>
</dbReference>
<accession>A0A3Q9UXI9</accession>
<dbReference type="InterPro" id="IPR004443">
    <property type="entry name" value="YjeF_N_dom"/>
</dbReference>
<dbReference type="InterPro" id="IPR036652">
    <property type="entry name" value="YjeF_N_dom_sf"/>
</dbReference>
<dbReference type="GO" id="GO:0052856">
    <property type="term" value="F:NAD(P)HX epimerase activity"/>
    <property type="evidence" value="ECO:0007669"/>
    <property type="project" value="UniProtKB-UniRule"/>
</dbReference>
<feature type="binding site" evidence="1">
    <location>
        <position position="61"/>
    </location>
    <ligand>
        <name>K(+)</name>
        <dbReference type="ChEBI" id="CHEBI:29103"/>
    </ligand>
</feature>
<dbReference type="RefSeq" id="WP_127886971.1">
    <property type="nucleotide sequence ID" value="NZ_CP028137.1"/>
</dbReference>
<keyword evidence="1" id="KW-0521">NADP</keyword>
<dbReference type="PROSITE" id="PS51385">
    <property type="entry name" value="YJEF_N"/>
    <property type="match status" value="1"/>
</dbReference>
<evidence type="ECO:0000259" key="2">
    <source>
        <dbReference type="PROSITE" id="PS51385"/>
    </source>
</evidence>
<dbReference type="EC" id="5.1.99.6" evidence="1"/>
<protein>
    <recommendedName>
        <fullName evidence="1">NAD(P)H-hydrate epimerase</fullName>
        <ecNumber evidence="1">5.1.99.6</ecNumber>
    </recommendedName>
    <alternativeName>
        <fullName evidence="1">NAD(P)HX epimerase</fullName>
    </alternativeName>
</protein>
<reference evidence="4" key="1">
    <citation type="submission" date="2018-03" db="EMBL/GenBank/DDBJ databases">
        <title>Bacteriophage NCPPB3778 and a type I-E CRISPR drive the evolution of the US Biological Select Agent, Rathayibacter toxicus.</title>
        <authorList>
            <person name="Davis E.W.II."/>
            <person name="Tabima J.F."/>
            <person name="Weisberg A.J."/>
            <person name="Dantas Lopes L."/>
            <person name="Wiseman M.S."/>
            <person name="Wiseman M.S."/>
            <person name="Pupko T."/>
            <person name="Belcher M.S."/>
            <person name="Sechler A.J."/>
            <person name="Tancos M.A."/>
            <person name="Schroeder B.K."/>
            <person name="Murray T.D."/>
            <person name="Luster D.G."/>
            <person name="Schneider W.L."/>
            <person name="Rogers E."/>
            <person name="Andreote F.D."/>
            <person name="Grunwald N.J."/>
            <person name="Putnam M.L."/>
            <person name="Chang J.H."/>
        </authorList>
    </citation>
    <scope>NUCLEOTIDE SEQUENCE [LARGE SCALE GENOMIC DNA]</scope>
    <source>
        <strain evidence="4">DSM 15932</strain>
    </source>
</reference>
<comment type="catalytic activity">
    <reaction evidence="1">
        <text>(6R)-NADPHX = (6S)-NADPHX</text>
        <dbReference type="Rhea" id="RHEA:32227"/>
        <dbReference type="ChEBI" id="CHEBI:64076"/>
        <dbReference type="ChEBI" id="CHEBI:64077"/>
        <dbReference type="EC" id="5.1.99.6"/>
    </reaction>
</comment>
<comment type="function">
    <text evidence="1">Catalyzes the epimerization of the S- and R-forms of NAD(P)HX, a damaged form of NAD(P)H that is a result of enzymatic or heat-dependent hydration. This is a prerequisite for the S-specific NAD(P)H-hydrate dehydratase to allow the repair of both epimers of NAD(P)HX.</text>
</comment>
<comment type="similarity">
    <text evidence="1">Belongs to the NnrE/AIBP family.</text>
</comment>
<dbReference type="Gene3D" id="3.40.50.10260">
    <property type="entry name" value="YjeF N-terminal domain"/>
    <property type="match status" value="1"/>
</dbReference>